<feature type="chain" id="PRO_5046484178" evidence="1">
    <location>
        <begin position="33"/>
        <end position="346"/>
    </location>
</feature>
<evidence type="ECO:0000313" key="3">
    <source>
        <dbReference type="Proteomes" id="UP000596248"/>
    </source>
</evidence>
<keyword evidence="1" id="KW-0732">Signal</keyword>
<organism evidence="2 3">
    <name type="scientific">Brevibacillus choshinensis</name>
    <dbReference type="NCBI Taxonomy" id="54911"/>
    <lineage>
        <taxon>Bacteria</taxon>
        <taxon>Bacillati</taxon>
        <taxon>Bacillota</taxon>
        <taxon>Bacilli</taxon>
        <taxon>Bacillales</taxon>
        <taxon>Paenibacillaceae</taxon>
        <taxon>Brevibacillus</taxon>
    </lineage>
</organism>
<keyword evidence="3" id="KW-1185">Reference proteome</keyword>
<dbReference type="EMBL" id="CP069127">
    <property type="protein sequence ID" value="QRG68808.1"/>
    <property type="molecule type" value="Genomic_DNA"/>
</dbReference>
<protein>
    <submittedName>
        <fullName evidence="2">Uncharacterized protein</fullName>
    </submittedName>
</protein>
<evidence type="ECO:0000256" key="1">
    <source>
        <dbReference type="SAM" id="SignalP"/>
    </source>
</evidence>
<dbReference type="Proteomes" id="UP000596248">
    <property type="component" value="Chromosome"/>
</dbReference>
<proteinExistence type="predicted"/>
<sequence>MAESCKNLSRIRAVWMGLLMVALLFAYVPAQAAEKIEVPVKLTVLSEEGEPKLDDEITIEAVTEKKGDYYEAFFTNVKESAETKIVDGHYVSRVTFQAEYIGEKTFDYSISMHGEGQAWVGHASVTIRVKDNMPGVIPSVDSGFVISPSKNLIVGQKIKFTVTTPYKGEITKEGNFHFYSMNSVDDTQKVEQVRTVRRGNFYVTTGYFTPKIPGTYMPFFFNKMQDEKTKEVWEGIGFYKFEVKENPTIAVSLSPNTAYMKAGEEIYLTVTYPLNKDSGSSEHYMSWNNPSVVQFIGTYDDDLRGYKYIYRFKPAKKGTYTLEVSVKQDSSGQIRVGKAKTKIYVR</sequence>
<dbReference type="RefSeq" id="WP_203355806.1">
    <property type="nucleotide sequence ID" value="NZ_CP069127.1"/>
</dbReference>
<name>A0ABX7FRC5_BRECH</name>
<reference evidence="2 3" key="1">
    <citation type="submission" date="2021-01" db="EMBL/GenBank/DDBJ databases">
        <title>Identification of strong promoters based on the transcriptome of Brevibacillus choshinensis.</title>
        <authorList>
            <person name="Yao D."/>
            <person name="Zhang K."/>
            <person name="Wu J."/>
        </authorList>
    </citation>
    <scope>NUCLEOTIDE SEQUENCE [LARGE SCALE GENOMIC DNA]</scope>
    <source>
        <strain evidence="2 3">HPD31-SP3</strain>
    </source>
</reference>
<accession>A0ABX7FRC5</accession>
<gene>
    <name evidence="2" type="ORF">JNE38_06575</name>
</gene>
<feature type="signal peptide" evidence="1">
    <location>
        <begin position="1"/>
        <end position="32"/>
    </location>
</feature>
<evidence type="ECO:0000313" key="2">
    <source>
        <dbReference type="EMBL" id="QRG68808.1"/>
    </source>
</evidence>